<feature type="transmembrane region" description="Helical" evidence="9">
    <location>
        <begin position="401"/>
        <end position="422"/>
    </location>
</feature>
<organism evidence="11 12">
    <name type="scientific">Aerococcus viridans</name>
    <dbReference type="NCBI Taxonomy" id="1377"/>
    <lineage>
        <taxon>Bacteria</taxon>
        <taxon>Bacillati</taxon>
        <taxon>Bacillota</taxon>
        <taxon>Bacilli</taxon>
        <taxon>Lactobacillales</taxon>
        <taxon>Aerococcaceae</taxon>
        <taxon>Aerococcus</taxon>
    </lineage>
</organism>
<evidence type="ECO:0000256" key="8">
    <source>
        <dbReference type="ARBA" id="ARBA00023136"/>
    </source>
</evidence>
<keyword evidence="6" id="KW-0029">Amino-acid transport</keyword>
<dbReference type="GO" id="GO:0043190">
    <property type="term" value="C:ATP-binding cassette (ABC) transporter complex"/>
    <property type="evidence" value="ECO:0007669"/>
    <property type="project" value="InterPro"/>
</dbReference>
<dbReference type="RefSeq" id="WP_083069660.1">
    <property type="nucleotide sequence ID" value="NZ_JALXKY010000002.1"/>
</dbReference>
<feature type="transmembrane region" description="Helical" evidence="9">
    <location>
        <begin position="507"/>
        <end position="528"/>
    </location>
</feature>
<evidence type="ECO:0000256" key="4">
    <source>
        <dbReference type="ARBA" id="ARBA00022475"/>
    </source>
</evidence>
<dbReference type="CDD" id="cd06261">
    <property type="entry name" value="TM_PBP2"/>
    <property type="match status" value="1"/>
</dbReference>
<feature type="transmembrane region" description="Helical" evidence="9">
    <location>
        <begin position="328"/>
        <end position="348"/>
    </location>
</feature>
<keyword evidence="8 9" id="KW-0472">Membrane</keyword>
<dbReference type="Gene3D" id="3.40.190.10">
    <property type="entry name" value="Periplasmic binding protein-like II"/>
    <property type="match status" value="2"/>
</dbReference>
<evidence type="ECO:0000256" key="5">
    <source>
        <dbReference type="ARBA" id="ARBA00022692"/>
    </source>
</evidence>
<name>A0A2J9PP41_9LACT</name>
<dbReference type="GO" id="GO:0022857">
    <property type="term" value="F:transmembrane transporter activity"/>
    <property type="evidence" value="ECO:0007669"/>
    <property type="project" value="InterPro"/>
</dbReference>
<dbReference type="Pfam" id="PF00528">
    <property type="entry name" value="BPD_transp_1"/>
    <property type="match status" value="1"/>
</dbReference>
<dbReference type="Proteomes" id="UP000192813">
    <property type="component" value="Unassembled WGS sequence"/>
</dbReference>
<dbReference type="InterPro" id="IPR000515">
    <property type="entry name" value="MetI-like"/>
</dbReference>
<dbReference type="SUPFAM" id="SSF53850">
    <property type="entry name" value="Periplasmic binding protein-like II"/>
    <property type="match status" value="1"/>
</dbReference>
<evidence type="ECO:0000256" key="9">
    <source>
        <dbReference type="RuleBase" id="RU363032"/>
    </source>
</evidence>
<dbReference type="Gene3D" id="1.10.3720.10">
    <property type="entry name" value="MetI-like"/>
    <property type="match status" value="1"/>
</dbReference>
<dbReference type="PANTHER" id="PTHR30614">
    <property type="entry name" value="MEMBRANE COMPONENT OF AMINO ACID ABC TRANSPORTER"/>
    <property type="match status" value="1"/>
</dbReference>
<feature type="transmembrane region" description="Helical" evidence="9">
    <location>
        <begin position="360"/>
        <end position="381"/>
    </location>
</feature>
<evidence type="ECO:0000256" key="2">
    <source>
        <dbReference type="ARBA" id="ARBA00010072"/>
    </source>
</evidence>
<dbReference type="CDD" id="cd13627">
    <property type="entry name" value="PBP2_AA_binding_like_2"/>
    <property type="match status" value="1"/>
</dbReference>
<comment type="subcellular location">
    <subcellularLocation>
        <location evidence="1 9">Cell membrane</location>
        <topology evidence="1 9">Multi-pass membrane protein</topology>
    </subcellularLocation>
</comment>
<keyword evidence="4" id="KW-1003">Cell membrane</keyword>
<dbReference type="PROSITE" id="PS50928">
    <property type="entry name" value="ABC_TM1"/>
    <property type="match status" value="1"/>
</dbReference>
<dbReference type="InterPro" id="IPR035906">
    <property type="entry name" value="MetI-like_sf"/>
</dbReference>
<protein>
    <submittedName>
        <fullName evidence="11">Amino acid ABC transporter permease</fullName>
    </submittedName>
</protein>
<feature type="transmembrane region" description="Helical" evidence="9">
    <location>
        <begin position="480"/>
        <end position="501"/>
    </location>
</feature>
<evidence type="ECO:0000313" key="12">
    <source>
        <dbReference type="Proteomes" id="UP000192813"/>
    </source>
</evidence>
<dbReference type="SMART" id="SM00062">
    <property type="entry name" value="PBPb"/>
    <property type="match status" value="1"/>
</dbReference>
<dbReference type="PANTHER" id="PTHR30614:SF20">
    <property type="entry name" value="GLUTAMINE TRANSPORT SYSTEM PERMEASE PROTEIN GLNP"/>
    <property type="match status" value="1"/>
</dbReference>
<evidence type="ECO:0000256" key="7">
    <source>
        <dbReference type="ARBA" id="ARBA00022989"/>
    </source>
</evidence>
<accession>A0A2J9PP41</accession>
<dbReference type="EMBL" id="NBTM02000001">
    <property type="protein sequence ID" value="PNL92119.1"/>
    <property type="molecule type" value="Genomic_DNA"/>
</dbReference>
<dbReference type="InterPro" id="IPR001638">
    <property type="entry name" value="Solute-binding_3/MltF_N"/>
</dbReference>
<keyword evidence="3 9" id="KW-0813">Transport</keyword>
<evidence type="ECO:0000256" key="6">
    <source>
        <dbReference type="ARBA" id="ARBA00022970"/>
    </source>
</evidence>
<dbReference type="AlphaFoldDB" id="A0A2J9PP41"/>
<evidence type="ECO:0000256" key="1">
    <source>
        <dbReference type="ARBA" id="ARBA00004651"/>
    </source>
</evidence>
<sequence length="555" mass="60703">MKNHQVSNTWQKALIAILTIVFAIVGPTSSFVEASEFGTKIEVDQEVLAEGLDTEGVLRVGMEANYAPFNWSQTSDADGAVPISNSDGEYANGYDVQIAKRLADSLSLELEIVKLEWDGLPPALESGMIDVIIAGMSPTPERLQQMDFSDSYYSSDIVLVTMADGDYADATSLEDFDGTTVTGQLNTFHYDLIPQIPDVTQATALDSFPTMITALTAGSVDAYVSEKPGAMAAVAANPDLTYVEFAEGQGFDLGEVTSDIAVATRKDSPLTDIMNQALATIPTADRDKLMEDMVNLNERGESAGFWSEVAGIWNTYGSQFLVGAGNTMFIALSSTIMGFVIGLLIAIYRSLIVRRDQKPVAYFFYKLFDFVIAAYIEIFRGTPMMVQAMMIFYGSRLFFDFQMSTLFAALLIVSINTGAYLAEVIRGGITSVDKGQTEAARAIGMNHYQTMTTIVLPQAIRSILPALGNEFVINIKDTSVLNVIAVTELFFVTKSAAGSTYLTFQTFLITAIIYFVLTFTTTRVLNFIENRMAGKKTYHIYESSTNTVINGQREQ</sequence>
<dbReference type="SUPFAM" id="SSF161098">
    <property type="entry name" value="MetI-like"/>
    <property type="match status" value="1"/>
</dbReference>
<dbReference type="GO" id="GO:0006865">
    <property type="term" value="P:amino acid transport"/>
    <property type="evidence" value="ECO:0007669"/>
    <property type="project" value="UniProtKB-KW"/>
</dbReference>
<gene>
    <name evidence="11" type="ORF">A6J77_007700</name>
</gene>
<dbReference type="InterPro" id="IPR010065">
    <property type="entry name" value="AA_ABC_transptr_permease_3TM"/>
</dbReference>
<evidence type="ECO:0000259" key="10">
    <source>
        <dbReference type="PROSITE" id="PS50928"/>
    </source>
</evidence>
<proteinExistence type="inferred from homology"/>
<evidence type="ECO:0000256" key="3">
    <source>
        <dbReference type="ARBA" id="ARBA00022448"/>
    </source>
</evidence>
<comment type="similarity">
    <text evidence="2">Belongs to the binding-protein-dependent transport system permease family. HisMQ subfamily.</text>
</comment>
<keyword evidence="7 9" id="KW-1133">Transmembrane helix</keyword>
<feature type="domain" description="ABC transmembrane type-1" evidence="10">
    <location>
        <begin position="324"/>
        <end position="525"/>
    </location>
</feature>
<dbReference type="NCBIfam" id="TIGR01726">
    <property type="entry name" value="HEQRo_perm_3TM"/>
    <property type="match status" value="1"/>
</dbReference>
<evidence type="ECO:0000313" key="11">
    <source>
        <dbReference type="EMBL" id="PNL92119.1"/>
    </source>
</evidence>
<reference evidence="12" key="1">
    <citation type="submission" date="2017-12" db="EMBL/GenBank/DDBJ databases">
        <title>FDA dAtabase for Regulatory Grade micrObial Sequences (FDA-ARGOS): Supporting development and validation of Infectious Disease Dx tests.</title>
        <authorList>
            <person name="Hoffmann M."/>
            <person name="Allard M."/>
            <person name="Evans P."/>
            <person name="Brown E."/>
            <person name="Tallon L."/>
            <person name="Sadzewicz L."/>
            <person name="Sengamalay N."/>
            <person name="Ott S."/>
            <person name="Godinez A."/>
            <person name="Nagaraj S."/>
            <person name="Vavikolanu K."/>
            <person name="Aluvathingal J."/>
            <person name="Nadendla S."/>
            <person name="Sichtig H."/>
        </authorList>
    </citation>
    <scope>NUCLEOTIDE SEQUENCE [LARGE SCALE GENOMIC DNA]</scope>
    <source>
        <strain evidence="12">FDAARGOS_249</strain>
    </source>
</reference>
<dbReference type="Pfam" id="PF00497">
    <property type="entry name" value="SBP_bac_3"/>
    <property type="match status" value="1"/>
</dbReference>
<keyword evidence="5 9" id="KW-0812">Transmembrane</keyword>
<comment type="caution">
    <text evidence="11">The sequence shown here is derived from an EMBL/GenBank/DDBJ whole genome shotgun (WGS) entry which is preliminary data.</text>
</comment>
<dbReference type="InterPro" id="IPR043429">
    <property type="entry name" value="ArtM/GltK/GlnP/TcyL/YhdX-like"/>
</dbReference>